<dbReference type="Proteomes" id="UP000653454">
    <property type="component" value="Unassembled WGS sequence"/>
</dbReference>
<dbReference type="EMBL" id="CAJHNJ030000051">
    <property type="protein sequence ID" value="CAG9132665.1"/>
    <property type="molecule type" value="Genomic_DNA"/>
</dbReference>
<organism evidence="2 3">
    <name type="scientific">Plutella xylostella</name>
    <name type="common">Diamondback moth</name>
    <name type="synonym">Plutella maculipennis</name>
    <dbReference type="NCBI Taxonomy" id="51655"/>
    <lineage>
        <taxon>Eukaryota</taxon>
        <taxon>Metazoa</taxon>
        <taxon>Ecdysozoa</taxon>
        <taxon>Arthropoda</taxon>
        <taxon>Hexapoda</taxon>
        <taxon>Insecta</taxon>
        <taxon>Pterygota</taxon>
        <taxon>Neoptera</taxon>
        <taxon>Endopterygota</taxon>
        <taxon>Lepidoptera</taxon>
        <taxon>Glossata</taxon>
        <taxon>Ditrysia</taxon>
        <taxon>Yponomeutoidea</taxon>
        <taxon>Plutellidae</taxon>
        <taxon>Plutella</taxon>
    </lineage>
</organism>
<keyword evidence="3" id="KW-1185">Reference proteome</keyword>
<dbReference type="PANTHER" id="PTHR47331">
    <property type="entry name" value="PHD-TYPE DOMAIN-CONTAINING PROTEIN"/>
    <property type="match status" value="1"/>
</dbReference>
<evidence type="ECO:0000259" key="1">
    <source>
        <dbReference type="Pfam" id="PF00078"/>
    </source>
</evidence>
<name>A0A8S4FVJ2_PLUXY</name>
<dbReference type="Pfam" id="PF00078">
    <property type="entry name" value="RVT_1"/>
    <property type="match status" value="1"/>
</dbReference>
<dbReference type="PANTHER" id="PTHR47331:SF5">
    <property type="entry name" value="RIBONUCLEASE H"/>
    <property type="match status" value="1"/>
</dbReference>
<reference evidence="2" key="1">
    <citation type="submission" date="2020-11" db="EMBL/GenBank/DDBJ databases">
        <authorList>
            <person name="Whiteford S."/>
        </authorList>
    </citation>
    <scope>NUCLEOTIDE SEQUENCE</scope>
</reference>
<dbReference type="InterPro" id="IPR043128">
    <property type="entry name" value="Rev_trsase/Diguanyl_cyclase"/>
</dbReference>
<evidence type="ECO:0000313" key="2">
    <source>
        <dbReference type="EMBL" id="CAG9132665.1"/>
    </source>
</evidence>
<accession>A0A8S4FVJ2</accession>
<dbReference type="SUPFAM" id="SSF56672">
    <property type="entry name" value="DNA/RNA polymerases"/>
    <property type="match status" value="1"/>
</dbReference>
<dbReference type="Gene3D" id="3.10.10.10">
    <property type="entry name" value="HIV Type 1 Reverse Transcriptase, subunit A, domain 1"/>
    <property type="match status" value="1"/>
</dbReference>
<evidence type="ECO:0000313" key="3">
    <source>
        <dbReference type="Proteomes" id="UP000653454"/>
    </source>
</evidence>
<dbReference type="AlphaFoldDB" id="A0A8S4FVJ2"/>
<protein>
    <submittedName>
        <fullName evidence="2">(diamondback moth) hypothetical protein</fullName>
    </submittedName>
</protein>
<dbReference type="Gene3D" id="3.30.70.270">
    <property type="match status" value="1"/>
</dbReference>
<dbReference type="InterPro" id="IPR043502">
    <property type="entry name" value="DNA/RNA_pol_sf"/>
</dbReference>
<comment type="caution">
    <text evidence="2">The sequence shown here is derived from an EMBL/GenBank/DDBJ whole genome shotgun (WGS) entry which is preliminary data.</text>
</comment>
<sequence>DEYLERESFETSYFSTVAAAQEALDKHTAASAARDNQSVTGSSAFSEHWDILIIHMVTSKLDSHTMRDWETERNHIKSIPTLEEFNSFLKNRADLLETMEEAQSQKHTRRHSDISHNRPKTFVLIPTTRINCEALNIPSHIKLADPTFSVPAEVHMLLGADLFWAVLSNNRINLGKNKPTLVETTLGWIVSGSIQVPYSKHNKMQSYNTVHCHFLNNIELEEKLDKFFEFESVSTTQQSRTKGESECEQIFTQTTTRHPDGNFIVTIPLKESPECLGDSSQQALIQFKSLERKFNRNSEFKQKYTDFLEEYQTLGHMSENTNPQDDKTSYIMPHHGILREDKLTTKLRTVFNASSITSSGKSFNDIQYIGPTVQDDLLSILIRFRQHKYVVSSDIEKMYRQIYVKEEQRSLQQIYWRSDPSEPIKLYKLNRVAYGTASAPYLATRCLMQLGQECTDKNVGETILHDFYVDDYISGNDDEQTLIQTCQNSPTEFMGEKC</sequence>
<feature type="non-terminal residue" evidence="2">
    <location>
        <position position="1"/>
    </location>
</feature>
<proteinExistence type="predicted"/>
<dbReference type="InterPro" id="IPR000477">
    <property type="entry name" value="RT_dom"/>
</dbReference>
<feature type="non-terminal residue" evidence="2">
    <location>
        <position position="498"/>
    </location>
</feature>
<feature type="domain" description="Reverse transcriptase" evidence="1">
    <location>
        <begin position="379"/>
        <end position="487"/>
    </location>
</feature>
<dbReference type="GO" id="GO:0071897">
    <property type="term" value="P:DNA biosynthetic process"/>
    <property type="evidence" value="ECO:0007669"/>
    <property type="project" value="UniProtKB-ARBA"/>
</dbReference>
<gene>
    <name evidence="2" type="ORF">PLXY2_LOCUS10915</name>
</gene>